<dbReference type="Proteomes" id="UP000765509">
    <property type="component" value="Unassembled WGS sequence"/>
</dbReference>
<accession>A0A9Q3L8W5</accession>
<keyword evidence="1" id="KW-0808">Transferase</keyword>
<dbReference type="GO" id="GO:0003964">
    <property type="term" value="F:RNA-directed DNA polymerase activity"/>
    <property type="evidence" value="ECO:0007669"/>
    <property type="project" value="UniProtKB-KW"/>
</dbReference>
<keyword evidence="3" id="KW-0540">Nuclease</keyword>
<reference evidence="8" key="1">
    <citation type="submission" date="2021-03" db="EMBL/GenBank/DDBJ databases">
        <title>Draft genome sequence of rust myrtle Austropuccinia psidii MF-1, a brazilian biotype.</title>
        <authorList>
            <person name="Quecine M.C."/>
            <person name="Pachon D.M.R."/>
            <person name="Bonatelli M.L."/>
            <person name="Correr F.H."/>
            <person name="Franceschini L.M."/>
            <person name="Leite T.F."/>
            <person name="Margarido G.R.A."/>
            <person name="Almeida C.A."/>
            <person name="Ferrarezi J.A."/>
            <person name="Labate C.A."/>
        </authorList>
    </citation>
    <scope>NUCLEOTIDE SEQUENCE</scope>
    <source>
        <strain evidence="8">MF-1</strain>
    </source>
</reference>
<keyword evidence="5" id="KW-0378">Hydrolase</keyword>
<evidence type="ECO:0000256" key="4">
    <source>
        <dbReference type="ARBA" id="ARBA00022759"/>
    </source>
</evidence>
<evidence type="ECO:0000256" key="6">
    <source>
        <dbReference type="ARBA" id="ARBA00022918"/>
    </source>
</evidence>
<keyword evidence="6" id="KW-0695">RNA-directed DNA polymerase</keyword>
<dbReference type="InterPro" id="IPR041373">
    <property type="entry name" value="RT_RNaseH"/>
</dbReference>
<dbReference type="AlphaFoldDB" id="A0A9Q3L8W5"/>
<sequence length="199" mass="22840">HKLIPEELNYDIHDKELLGIVWALKRWRAFLLSLSSPFKVLTNHSSLKYFMSSKVLTRPTLPGALSRQDNAHLERGEDFISKNPMSFQQLIKQDEVQPSRYFAVTVEFFSNLIDSIQKALWQDSHYRSILQDLGKGKSVQDSSLDSSSQLLLFKDWVVVQMTPQFNSEYFRKGMTLLLLDTLAKRRLSNLSSGISTCPA</sequence>
<dbReference type="SUPFAM" id="SSF56672">
    <property type="entry name" value="DNA/RNA polymerases"/>
    <property type="match status" value="1"/>
</dbReference>
<name>A0A9Q3L8W5_9BASI</name>
<evidence type="ECO:0000256" key="2">
    <source>
        <dbReference type="ARBA" id="ARBA00022695"/>
    </source>
</evidence>
<dbReference type="EMBL" id="AVOT02157501">
    <property type="protein sequence ID" value="MBW0593934.1"/>
    <property type="molecule type" value="Genomic_DNA"/>
</dbReference>
<evidence type="ECO:0000313" key="8">
    <source>
        <dbReference type="EMBL" id="MBW0593934.1"/>
    </source>
</evidence>
<gene>
    <name evidence="8" type="ORF">O181_133649</name>
</gene>
<keyword evidence="4" id="KW-0255">Endonuclease</keyword>
<evidence type="ECO:0000256" key="1">
    <source>
        <dbReference type="ARBA" id="ARBA00022679"/>
    </source>
</evidence>
<protein>
    <recommendedName>
        <fullName evidence="7">Reverse transcriptase RNase H-like domain-containing protein</fullName>
    </recommendedName>
</protein>
<evidence type="ECO:0000259" key="7">
    <source>
        <dbReference type="Pfam" id="PF17917"/>
    </source>
</evidence>
<evidence type="ECO:0000313" key="9">
    <source>
        <dbReference type="Proteomes" id="UP000765509"/>
    </source>
</evidence>
<proteinExistence type="predicted"/>
<keyword evidence="2" id="KW-0548">Nucleotidyltransferase</keyword>
<comment type="caution">
    <text evidence="8">The sequence shown here is derived from an EMBL/GenBank/DDBJ whole genome shotgun (WGS) entry which is preliminary data.</text>
</comment>
<evidence type="ECO:0000256" key="5">
    <source>
        <dbReference type="ARBA" id="ARBA00022801"/>
    </source>
</evidence>
<feature type="non-terminal residue" evidence="8">
    <location>
        <position position="1"/>
    </location>
</feature>
<evidence type="ECO:0000256" key="3">
    <source>
        <dbReference type="ARBA" id="ARBA00022722"/>
    </source>
</evidence>
<dbReference type="Pfam" id="PF17917">
    <property type="entry name" value="RT_RNaseH"/>
    <property type="match status" value="1"/>
</dbReference>
<dbReference type="GO" id="GO:0004519">
    <property type="term" value="F:endonuclease activity"/>
    <property type="evidence" value="ECO:0007669"/>
    <property type="project" value="UniProtKB-KW"/>
</dbReference>
<keyword evidence="9" id="KW-1185">Reference proteome</keyword>
<organism evidence="8 9">
    <name type="scientific">Austropuccinia psidii MF-1</name>
    <dbReference type="NCBI Taxonomy" id="1389203"/>
    <lineage>
        <taxon>Eukaryota</taxon>
        <taxon>Fungi</taxon>
        <taxon>Dikarya</taxon>
        <taxon>Basidiomycota</taxon>
        <taxon>Pucciniomycotina</taxon>
        <taxon>Pucciniomycetes</taxon>
        <taxon>Pucciniales</taxon>
        <taxon>Sphaerophragmiaceae</taxon>
        <taxon>Austropuccinia</taxon>
    </lineage>
</organism>
<dbReference type="GO" id="GO:0016787">
    <property type="term" value="F:hydrolase activity"/>
    <property type="evidence" value="ECO:0007669"/>
    <property type="project" value="UniProtKB-KW"/>
</dbReference>
<dbReference type="InterPro" id="IPR043502">
    <property type="entry name" value="DNA/RNA_pol_sf"/>
</dbReference>
<feature type="domain" description="Reverse transcriptase RNase H-like" evidence="7">
    <location>
        <begin position="2"/>
        <end position="56"/>
    </location>
</feature>